<feature type="domain" description="HTH araC/xylS-type" evidence="4">
    <location>
        <begin position="124"/>
        <end position="222"/>
    </location>
</feature>
<gene>
    <name evidence="5" type="ORF">PYH38_006209</name>
</gene>
<organism evidence="5 6">
    <name type="scientific">Sinorhizobium numidicum</name>
    <dbReference type="NCBI Taxonomy" id="680248"/>
    <lineage>
        <taxon>Bacteria</taxon>
        <taxon>Pseudomonadati</taxon>
        <taxon>Pseudomonadota</taxon>
        <taxon>Alphaproteobacteria</taxon>
        <taxon>Hyphomicrobiales</taxon>
        <taxon>Rhizobiaceae</taxon>
        <taxon>Sinorhizobium/Ensifer group</taxon>
        <taxon>Sinorhizobium</taxon>
    </lineage>
</organism>
<dbReference type="PANTHER" id="PTHR47893:SF1">
    <property type="entry name" value="REGULATORY PROTEIN PCHR"/>
    <property type="match status" value="1"/>
</dbReference>
<dbReference type="EMBL" id="CP120372">
    <property type="protein sequence ID" value="WEX85317.1"/>
    <property type="molecule type" value="Genomic_DNA"/>
</dbReference>
<dbReference type="PROSITE" id="PS01124">
    <property type="entry name" value="HTH_ARAC_FAMILY_2"/>
    <property type="match status" value="1"/>
</dbReference>
<accession>A0ABY8D595</accession>
<protein>
    <submittedName>
        <fullName evidence="5">AraC family transcriptional regulator</fullName>
    </submittedName>
</protein>
<dbReference type="Pfam" id="PF12833">
    <property type="entry name" value="HTH_18"/>
    <property type="match status" value="1"/>
</dbReference>
<evidence type="ECO:0000259" key="4">
    <source>
        <dbReference type="PROSITE" id="PS01124"/>
    </source>
</evidence>
<keyword evidence="2" id="KW-0238">DNA-binding</keyword>
<dbReference type="PRINTS" id="PR00032">
    <property type="entry name" value="HTHARAC"/>
</dbReference>
<dbReference type="InterPro" id="IPR018062">
    <property type="entry name" value="HTH_AraC-typ_CS"/>
</dbReference>
<geneLocation type="plasmid" evidence="5 6">
    <name>unnamed</name>
</geneLocation>
<keyword evidence="1" id="KW-0805">Transcription regulation</keyword>
<reference evidence="5 6" key="1">
    <citation type="submission" date="2023-03" db="EMBL/GenBank/DDBJ databases">
        <authorList>
            <person name="Kaur S."/>
            <person name="Espinosa-Saiz D."/>
            <person name="Velazquez E."/>
            <person name="Menendez E."/>
            <person name="diCenzo G.C."/>
        </authorList>
    </citation>
    <scope>NUCLEOTIDE SEQUENCE [LARGE SCALE GENOMIC DNA]</scope>
    <source>
        <strain evidence="5 6">LMG 27395</strain>
        <plasmid evidence="5 6">unnamed</plasmid>
    </source>
</reference>
<proteinExistence type="predicted"/>
<evidence type="ECO:0000256" key="1">
    <source>
        <dbReference type="ARBA" id="ARBA00023015"/>
    </source>
</evidence>
<dbReference type="SUPFAM" id="SSF46689">
    <property type="entry name" value="Homeodomain-like"/>
    <property type="match status" value="2"/>
</dbReference>
<name>A0ABY8D595_9HYPH</name>
<evidence type="ECO:0000313" key="6">
    <source>
        <dbReference type="Proteomes" id="UP001235547"/>
    </source>
</evidence>
<dbReference type="InterPro" id="IPR020449">
    <property type="entry name" value="Tscrpt_reg_AraC-type_HTH"/>
</dbReference>
<keyword evidence="5" id="KW-0614">Plasmid</keyword>
<dbReference type="InterPro" id="IPR053142">
    <property type="entry name" value="PchR_regulatory_protein"/>
</dbReference>
<dbReference type="PROSITE" id="PS00041">
    <property type="entry name" value="HTH_ARAC_FAMILY_1"/>
    <property type="match status" value="1"/>
</dbReference>
<dbReference type="SMART" id="SM00342">
    <property type="entry name" value="HTH_ARAC"/>
    <property type="match status" value="1"/>
</dbReference>
<evidence type="ECO:0000256" key="3">
    <source>
        <dbReference type="ARBA" id="ARBA00023163"/>
    </source>
</evidence>
<dbReference type="PANTHER" id="PTHR47893">
    <property type="entry name" value="REGULATORY PROTEIN PCHR"/>
    <property type="match status" value="1"/>
</dbReference>
<dbReference type="Gene3D" id="1.10.10.60">
    <property type="entry name" value="Homeodomain-like"/>
    <property type="match status" value="1"/>
</dbReference>
<dbReference type="RefSeq" id="WP_280736227.1">
    <property type="nucleotide sequence ID" value="NZ_CP120372.1"/>
</dbReference>
<sequence>MAAYLGSDPVTRMLLAQMASSLPQVDIVDHRLLRRGRFAQIVIVDCRDQAQNKYGRAKLSSELVQLALVAEGSLDRRAVFSNGYSDYLLWPPVEREVLSRLAACLAEIARRSARPFFSADPLVQDSCDLLTQRVDQQITLSNLARTLGTNKTTLVNRFEASFNCGPMTWLRHYRMTLAAARLRSGHESVANVAESLGYENSNNFSTAFKAFHGLSPLRYRKMVVGREKPA</sequence>
<dbReference type="InterPro" id="IPR009057">
    <property type="entry name" value="Homeodomain-like_sf"/>
</dbReference>
<keyword evidence="3" id="KW-0804">Transcription</keyword>
<keyword evidence="6" id="KW-1185">Reference proteome</keyword>
<evidence type="ECO:0000313" key="5">
    <source>
        <dbReference type="EMBL" id="WEX85317.1"/>
    </source>
</evidence>
<dbReference type="Proteomes" id="UP001235547">
    <property type="component" value="Plasmid unnamed"/>
</dbReference>
<dbReference type="InterPro" id="IPR018060">
    <property type="entry name" value="HTH_AraC"/>
</dbReference>
<evidence type="ECO:0000256" key="2">
    <source>
        <dbReference type="ARBA" id="ARBA00023125"/>
    </source>
</evidence>